<keyword evidence="2" id="KW-0294">Fucose metabolism</keyword>
<dbReference type="EMBL" id="RBNJ01000731">
    <property type="protein sequence ID" value="RUS34087.1"/>
    <property type="molecule type" value="Genomic_DNA"/>
</dbReference>
<dbReference type="AlphaFoldDB" id="A0A433QWK4"/>
<keyword evidence="4" id="KW-1133">Transmembrane helix</keyword>
<evidence type="ECO:0008006" key="7">
    <source>
        <dbReference type="Google" id="ProtNLM"/>
    </source>
</evidence>
<keyword evidence="4" id="KW-0812">Transmembrane</keyword>
<keyword evidence="1" id="KW-0808">Transferase</keyword>
<dbReference type="Proteomes" id="UP000274822">
    <property type="component" value="Unassembled WGS sequence"/>
</dbReference>
<evidence type="ECO:0000313" key="5">
    <source>
        <dbReference type="EMBL" id="RUS34087.1"/>
    </source>
</evidence>
<evidence type="ECO:0000256" key="4">
    <source>
        <dbReference type="SAM" id="Phobius"/>
    </source>
</evidence>
<dbReference type="Pfam" id="PF10250">
    <property type="entry name" value="O-FucT"/>
    <property type="match status" value="1"/>
</dbReference>
<name>A0A433QWK4_9FUNG</name>
<gene>
    <name evidence="5" type="ORF">BC938DRAFT_482416</name>
</gene>
<keyword evidence="3" id="KW-0119">Carbohydrate metabolism</keyword>
<evidence type="ECO:0000313" key="6">
    <source>
        <dbReference type="Proteomes" id="UP000274822"/>
    </source>
</evidence>
<organism evidence="5 6">
    <name type="scientific">Jimgerdemannia flammicorona</name>
    <dbReference type="NCBI Taxonomy" id="994334"/>
    <lineage>
        <taxon>Eukaryota</taxon>
        <taxon>Fungi</taxon>
        <taxon>Fungi incertae sedis</taxon>
        <taxon>Mucoromycota</taxon>
        <taxon>Mucoromycotina</taxon>
        <taxon>Endogonomycetes</taxon>
        <taxon>Endogonales</taxon>
        <taxon>Endogonaceae</taxon>
        <taxon>Jimgerdemannia</taxon>
    </lineage>
</organism>
<reference evidence="5 6" key="1">
    <citation type="journal article" date="2018" name="New Phytol.">
        <title>Phylogenomics of Endogonaceae and evolution of mycorrhizas within Mucoromycota.</title>
        <authorList>
            <person name="Chang Y."/>
            <person name="Desiro A."/>
            <person name="Na H."/>
            <person name="Sandor L."/>
            <person name="Lipzen A."/>
            <person name="Clum A."/>
            <person name="Barry K."/>
            <person name="Grigoriev I.V."/>
            <person name="Martin F.M."/>
            <person name="Stajich J.E."/>
            <person name="Smith M.E."/>
            <person name="Bonito G."/>
            <person name="Spatafora J.W."/>
        </authorList>
    </citation>
    <scope>NUCLEOTIDE SEQUENCE [LARGE SCALE GENOMIC DNA]</scope>
    <source>
        <strain evidence="5 6">AD002</strain>
    </source>
</reference>
<dbReference type="GO" id="GO:0016740">
    <property type="term" value="F:transferase activity"/>
    <property type="evidence" value="ECO:0007669"/>
    <property type="project" value="UniProtKB-KW"/>
</dbReference>
<keyword evidence="6" id="KW-1185">Reference proteome</keyword>
<dbReference type="PANTHER" id="PTHR36050:SF1">
    <property type="entry name" value="O-FUCOSYLTRANSFERASE 30"/>
    <property type="match status" value="1"/>
</dbReference>
<dbReference type="InterPro" id="IPR019378">
    <property type="entry name" value="GDP-Fuc_O-FucTrfase"/>
</dbReference>
<dbReference type="PANTHER" id="PTHR36050">
    <property type="entry name" value="O-FUCOSYLTRANSFERASE 30"/>
    <property type="match status" value="1"/>
</dbReference>
<dbReference type="CDD" id="cd11296">
    <property type="entry name" value="O-FucT_like"/>
    <property type="match status" value="1"/>
</dbReference>
<dbReference type="GO" id="GO:0006004">
    <property type="term" value="P:fucose metabolic process"/>
    <property type="evidence" value="ECO:0007669"/>
    <property type="project" value="UniProtKB-KW"/>
</dbReference>
<evidence type="ECO:0000256" key="1">
    <source>
        <dbReference type="ARBA" id="ARBA00022679"/>
    </source>
</evidence>
<keyword evidence="4" id="KW-0472">Membrane</keyword>
<evidence type="ECO:0000256" key="2">
    <source>
        <dbReference type="ARBA" id="ARBA00023253"/>
    </source>
</evidence>
<feature type="transmembrane region" description="Helical" evidence="4">
    <location>
        <begin position="40"/>
        <end position="60"/>
    </location>
</feature>
<comment type="caution">
    <text evidence="5">The sequence shown here is derived from an EMBL/GenBank/DDBJ whole genome shotgun (WGS) entry which is preliminary data.</text>
</comment>
<evidence type="ECO:0000256" key="3">
    <source>
        <dbReference type="ARBA" id="ARBA00023277"/>
    </source>
</evidence>
<accession>A0A433QWK4</accession>
<dbReference type="Gene3D" id="3.40.50.11350">
    <property type="match status" value="1"/>
</dbReference>
<protein>
    <recommendedName>
        <fullName evidence="7">GDP-fucose protein O-fucosyltransferase-domain-containing protein</fullName>
    </recommendedName>
</protein>
<proteinExistence type="predicted"/>
<sequence>MTARLPLLFEFCSAAVTTRPPSSAHSPRPDGNLTTMLTVTVRVLIFLLVVALAIFSFLSWRAWNELQDALENAPPLLPTDDVVYSFLTTNYTGQFSGAEWKKSNAIVVQNEKFITFYPHSGFHNQLIQVENAIMLAWYTNRTLLLPRALLGKPFPWSPMSQLRLEHLIHEKTPDGSNAAACDALRDERGDQMCPNPAEYTLMPYDELFSFDWVREHVRIQLREEMSEEWLEKAVGIKRAGVEGKGGSYVDGDIRYFNGTTRYDWRIFDTFVGGSSNGKYEARLDVMQLRTFSERLLHFSSLFGTGKMPVRDPVHFEFLRRLRRSLLYNHPVVLKSAQEVVQRMGGAGKFVGLHVRTSDGYFARVQQQNIGTILENLHTVNATAGLPSIPPVLPSNPTVSQCLQAASEAGNNLTLVYMATDAQYPRANRIFASLYNAYPCTFTLGDFLADEGINWKELRAARNPYDGVSLERYFIPMIDATAAANGRVVIGSKGSTFSGFVYQMHDVFCRPRNG</sequence>